<dbReference type="RefSeq" id="WP_386026702.1">
    <property type="nucleotide sequence ID" value="NZ_JBHUHX010000026.1"/>
</dbReference>
<sequence length="171" mass="18021">MQALITFFIELCLLRRPPQDLPASEVLFAMVLGTDLIVGVLVGMTAGLSWIEGFLQSLVEVVLMLTALYLALKQLRLAQRFVQSGTALLGSGTLLGLIALIPLSLNPTGSETTDLATLGAFLLLGLVIWGIVVTGHILRHSFSITLGQGAAIAIAFEIFAVTLVTSLFGGA</sequence>
<feature type="transmembrane region" description="Helical" evidence="1">
    <location>
        <begin position="54"/>
        <end position="72"/>
    </location>
</feature>
<gene>
    <name evidence="2" type="ORF">ACFSJC_11280</name>
</gene>
<dbReference type="Proteomes" id="UP001597337">
    <property type="component" value="Unassembled WGS sequence"/>
</dbReference>
<name>A0ABW4Y9P3_9GAMM</name>
<reference evidence="3" key="1">
    <citation type="journal article" date="2019" name="Int. J. Syst. Evol. Microbiol.">
        <title>The Global Catalogue of Microorganisms (GCM) 10K type strain sequencing project: providing services to taxonomists for standard genome sequencing and annotation.</title>
        <authorList>
            <consortium name="The Broad Institute Genomics Platform"/>
            <consortium name="The Broad Institute Genome Sequencing Center for Infectious Disease"/>
            <person name="Wu L."/>
            <person name="Ma J."/>
        </authorList>
    </citation>
    <scope>NUCLEOTIDE SEQUENCE [LARGE SCALE GENOMIC DNA]</scope>
    <source>
        <strain evidence="3">KACC 12597</strain>
    </source>
</reference>
<proteinExistence type="predicted"/>
<keyword evidence="1" id="KW-1133">Transmembrane helix</keyword>
<accession>A0ABW4Y9P3</accession>
<feature type="transmembrane region" description="Helical" evidence="1">
    <location>
        <begin position="26"/>
        <end position="48"/>
    </location>
</feature>
<feature type="transmembrane region" description="Helical" evidence="1">
    <location>
        <begin position="150"/>
        <end position="169"/>
    </location>
</feature>
<evidence type="ECO:0000313" key="2">
    <source>
        <dbReference type="EMBL" id="MFD2112424.1"/>
    </source>
</evidence>
<protein>
    <submittedName>
        <fullName evidence="2">Uncharacterized protein</fullName>
    </submittedName>
</protein>
<keyword evidence="1" id="KW-0812">Transmembrane</keyword>
<evidence type="ECO:0000256" key="1">
    <source>
        <dbReference type="SAM" id="Phobius"/>
    </source>
</evidence>
<dbReference type="EMBL" id="JBHUHX010000026">
    <property type="protein sequence ID" value="MFD2112424.1"/>
    <property type="molecule type" value="Genomic_DNA"/>
</dbReference>
<feature type="transmembrane region" description="Helical" evidence="1">
    <location>
        <begin position="84"/>
        <end position="103"/>
    </location>
</feature>
<keyword evidence="3" id="KW-1185">Reference proteome</keyword>
<keyword evidence="1" id="KW-0472">Membrane</keyword>
<comment type="caution">
    <text evidence="2">The sequence shown here is derived from an EMBL/GenBank/DDBJ whole genome shotgun (WGS) entry which is preliminary data.</text>
</comment>
<organism evidence="2 3">
    <name type="scientific">Thiorhodococcus fuscus</name>
    <dbReference type="NCBI Taxonomy" id="527200"/>
    <lineage>
        <taxon>Bacteria</taxon>
        <taxon>Pseudomonadati</taxon>
        <taxon>Pseudomonadota</taxon>
        <taxon>Gammaproteobacteria</taxon>
        <taxon>Chromatiales</taxon>
        <taxon>Chromatiaceae</taxon>
        <taxon>Thiorhodococcus</taxon>
    </lineage>
</organism>
<evidence type="ECO:0000313" key="3">
    <source>
        <dbReference type="Proteomes" id="UP001597337"/>
    </source>
</evidence>
<feature type="transmembrane region" description="Helical" evidence="1">
    <location>
        <begin position="115"/>
        <end position="138"/>
    </location>
</feature>